<dbReference type="AlphaFoldDB" id="A0A844B1P7"/>
<evidence type="ECO:0000256" key="1">
    <source>
        <dbReference type="SAM" id="MobiDB-lite"/>
    </source>
</evidence>
<dbReference type="Pfam" id="PF04748">
    <property type="entry name" value="Polysacc_deac_2"/>
    <property type="match status" value="1"/>
</dbReference>
<keyword evidence="2" id="KW-1133">Transmembrane helix</keyword>
<feature type="region of interest" description="Disordered" evidence="1">
    <location>
        <begin position="270"/>
        <end position="305"/>
    </location>
</feature>
<dbReference type="RefSeq" id="WP_153747589.1">
    <property type="nucleotide sequence ID" value="NZ_BAAADI010000032.1"/>
</dbReference>
<accession>A0A844B1P7</accession>
<feature type="compositionally biased region" description="Low complexity" evidence="1">
    <location>
        <begin position="192"/>
        <end position="211"/>
    </location>
</feature>
<keyword evidence="4" id="KW-1185">Reference proteome</keyword>
<dbReference type="OrthoDB" id="7658418at2"/>
<evidence type="ECO:0000313" key="4">
    <source>
        <dbReference type="Proteomes" id="UP000466730"/>
    </source>
</evidence>
<dbReference type="CDD" id="cd10936">
    <property type="entry name" value="CE4_DAC2"/>
    <property type="match status" value="1"/>
</dbReference>
<dbReference type="InterPro" id="IPR011330">
    <property type="entry name" value="Glyco_hydro/deAcase_b/a-brl"/>
</dbReference>
<sequence>MGRGLFGGIVWGIVVTGLVLVVAVLVVPPPAGTRPSGPDAPAMPGLASRPEAPPSQTLAPADMPEPLPRPVLDRPAIVAAPGTAPATDIELPPGSEFNRRPPDQEASLPETDTGLPGAPPVRGPEPGGAPVEAPQLDTAPIAAPAPVTTGPDGLAPPLSAEAPPDLAADEPVLPSPAATGPVALRPTPLPAAPSREAAADGPAAEGAAIPAEPEDRVAAERPAPAETEAAIAAQAPEAALPRVRPLPAAPEAPAEGSGMAAMPETAPVGALRLPAPEGGIALPGPRIGQPAAQAPEPEAPAEDVAEVPTAAPREGLGALARNAVAFQPAPGRPLFSVILIDAGEQGLERAALTTFSFPVTFAVDPARPDAEEAIAAYRAAGYEVVVLATGLPPGATPADLEVTLAAHQAPLERAVAVMDVAGAGFQDDRALTAQMVAFAGETGHGLVSYDRGLNSAARLAGQAGVPQATVFRLIDEARPNAPTIRRMLDRAVFKARQDGHVVMVGHSYADTVTALYSWALEAEAQAVTLAPISAVLRRR</sequence>
<gene>
    <name evidence="3" type="ORF">GH815_04705</name>
</gene>
<keyword evidence="2" id="KW-0472">Membrane</keyword>
<feature type="region of interest" description="Disordered" evidence="1">
    <location>
        <begin position="31"/>
        <end position="225"/>
    </location>
</feature>
<comment type="caution">
    <text evidence="3">The sequence shown here is derived from an EMBL/GenBank/DDBJ whole genome shotgun (WGS) entry which is preliminary data.</text>
</comment>
<proteinExistence type="predicted"/>
<dbReference type="Gene3D" id="3.20.20.370">
    <property type="entry name" value="Glycoside hydrolase/deacetylase"/>
    <property type="match status" value="1"/>
</dbReference>
<keyword evidence="2" id="KW-0812">Transmembrane</keyword>
<reference evidence="3 4" key="1">
    <citation type="submission" date="2019-11" db="EMBL/GenBank/DDBJ databases">
        <title>Draft Whole-Genome sequence of the marine photosynthetic bacterium Rhodovulum strictum DSM 11289.</title>
        <authorList>
            <person name="Kyndt J.A."/>
            <person name="Meyer T.E."/>
        </authorList>
    </citation>
    <scope>NUCLEOTIDE SEQUENCE [LARGE SCALE GENOMIC DNA]</scope>
    <source>
        <strain evidence="3 4">DSM 11289</strain>
    </source>
</reference>
<evidence type="ECO:0000313" key="3">
    <source>
        <dbReference type="EMBL" id="MRH20286.1"/>
    </source>
</evidence>
<feature type="compositionally biased region" description="Low complexity" evidence="1">
    <location>
        <begin position="128"/>
        <end position="172"/>
    </location>
</feature>
<name>A0A844B1P7_9RHOB</name>
<dbReference type="EMBL" id="WJPO01000004">
    <property type="protein sequence ID" value="MRH20286.1"/>
    <property type="molecule type" value="Genomic_DNA"/>
</dbReference>
<organism evidence="3 4">
    <name type="scientific">Rhodovulum strictum</name>
    <dbReference type="NCBI Taxonomy" id="58314"/>
    <lineage>
        <taxon>Bacteria</taxon>
        <taxon>Pseudomonadati</taxon>
        <taxon>Pseudomonadota</taxon>
        <taxon>Alphaproteobacteria</taxon>
        <taxon>Rhodobacterales</taxon>
        <taxon>Paracoccaceae</taxon>
        <taxon>Rhodovulum</taxon>
    </lineage>
</organism>
<dbReference type="Proteomes" id="UP000466730">
    <property type="component" value="Unassembled WGS sequence"/>
</dbReference>
<evidence type="ECO:0000256" key="2">
    <source>
        <dbReference type="SAM" id="Phobius"/>
    </source>
</evidence>
<evidence type="ECO:0008006" key="5">
    <source>
        <dbReference type="Google" id="ProtNLM"/>
    </source>
</evidence>
<dbReference type="SUPFAM" id="SSF88713">
    <property type="entry name" value="Glycoside hydrolase/deacetylase"/>
    <property type="match status" value="1"/>
</dbReference>
<dbReference type="InterPro" id="IPR006837">
    <property type="entry name" value="Divergent_DAC"/>
</dbReference>
<dbReference type="GO" id="GO:0005975">
    <property type="term" value="P:carbohydrate metabolic process"/>
    <property type="evidence" value="ECO:0007669"/>
    <property type="project" value="InterPro"/>
</dbReference>
<protein>
    <recommendedName>
        <fullName evidence="5">Divergent polysaccharide deacetylase</fullName>
    </recommendedName>
</protein>
<feature type="transmembrane region" description="Helical" evidence="2">
    <location>
        <begin position="6"/>
        <end position="27"/>
    </location>
</feature>